<evidence type="ECO:0000256" key="7">
    <source>
        <dbReference type="SAM" id="MobiDB-lite"/>
    </source>
</evidence>
<dbReference type="GO" id="GO:0032436">
    <property type="term" value="P:positive regulation of proteasomal ubiquitin-dependent protein catabolic process"/>
    <property type="evidence" value="ECO:0000318"/>
    <property type="project" value="GO_Central"/>
</dbReference>
<dbReference type="PROSITE" id="PS50011">
    <property type="entry name" value="PROTEIN_KINASE_DOM"/>
    <property type="match status" value="1"/>
</dbReference>
<reference evidence="8" key="2">
    <citation type="submission" date="2022-06" db="UniProtKB">
        <authorList>
            <consortium name="EnsemblMetazoa"/>
        </authorList>
    </citation>
    <scope>IDENTIFICATION</scope>
    <source>
        <strain evidence="8">PS312</strain>
    </source>
</reference>
<evidence type="ECO:0000313" key="8">
    <source>
        <dbReference type="EnsemblMetazoa" id="PPA18969.1"/>
    </source>
</evidence>
<feature type="compositionally biased region" description="Polar residues" evidence="7">
    <location>
        <begin position="317"/>
        <end position="332"/>
    </location>
</feature>
<evidence type="ECO:0000256" key="3">
    <source>
        <dbReference type="ARBA" id="ARBA00022679"/>
    </source>
</evidence>
<keyword evidence="3" id="KW-0808">Transferase</keyword>
<evidence type="ECO:0000313" key="9">
    <source>
        <dbReference type="Proteomes" id="UP000005239"/>
    </source>
</evidence>
<dbReference type="EnsemblMetazoa" id="PPA18969.1">
    <property type="protein sequence ID" value="PPA18969.1"/>
    <property type="gene ID" value="WBGene00108523"/>
</dbReference>
<dbReference type="GO" id="GO:0030424">
    <property type="term" value="C:axon"/>
    <property type="evidence" value="ECO:0000318"/>
    <property type="project" value="GO_Central"/>
</dbReference>
<dbReference type="GO" id="GO:0007165">
    <property type="term" value="P:signal transduction"/>
    <property type="evidence" value="ECO:0000318"/>
    <property type="project" value="GO_Central"/>
</dbReference>
<comment type="similarity">
    <text evidence="1">Belongs to the protein kinase superfamily. CMGC Ser/Thr protein kinase family. GSK-3 subfamily.</text>
</comment>
<dbReference type="PROSITE" id="PS00108">
    <property type="entry name" value="PROTEIN_KINASE_ST"/>
    <property type="match status" value="1"/>
</dbReference>
<dbReference type="GO" id="GO:0070507">
    <property type="term" value="P:regulation of microtubule cytoskeleton organization"/>
    <property type="evidence" value="ECO:0000318"/>
    <property type="project" value="GO_Central"/>
</dbReference>
<feature type="compositionally biased region" description="Basic and acidic residues" evidence="7">
    <location>
        <begin position="344"/>
        <end position="355"/>
    </location>
</feature>
<keyword evidence="6" id="KW-0067">ATP-binding</keyword>
<evidence type="ECO:0000256" key="5">
    <source>
        <dbReference type="ARBA" id="ARBA00022777"/>
    </source>
</evidence>
<accession>A0A8R1UEA4</accession>
<dbReference type="Gene3D" id="1.10.510.10">
    <property type="entry name" value="Transferase(Phosphotransferase) domain 1"/>
    <property type="match status" value="1"/>
</dbReference>
<evidence type="ECO:0000256" key="1">
    <source>
        <dbReference type="ARBA" id="ARBA00005527"/>
    </source>
</evidence>
<dbReference type="InterPro" id="IPR000719">
    <property type="entry name" value="Prot_kinase_dom"/>
</dbReference>
<reference evidence="9" key="1">
    <citation type="journal article" date="2008" name="Nat. Genet.">
        <title>The Pristionchus pacificus genome provides a unique perspective on nematode lifestyle and parasitism.</title>
        <authorList>
            <person name="Dieterich C."/>
            <person name="Clifton S.W."/>
            <person name="Schuster L.N."/>
            <person name="Chinwalla A."/>
            <person name="Delehaunty K."/>
            <person name="Dinkelacker I."/>
            <person name="Fulton L."/>
            <person name="Fulton R."/>
            <person name="Godfrey J."/>
            <person name="Minx P."/>
            <person name="Mitreva M."/>
            <person name="Roeseler W."/>
            <person name="Tian H."/>
            <person name="Witte H."/>
            <person name="Yang S.P."/>
            <person name="Wilson R.K."/>
            <person name="Sommer R.J."/>
        </authorList>
    </citation>
    <scope>NUCLEOTIDE SEQUENCE [LARGE SCALE GENOMIC DNA]</scope>
    <source>
        <strain evidence="9">PS312</strain>
    </source>
</reference>
<protein>
    <submittedName>
        <fullName evidence="8">Protein kinase domain-containing protein</fullName>
    </submittedName>
</protein>
<name>A0A2A6CRQ0_PRIPA</name>
<dbReference type="Pfam" id="PF00069">
    <property type="entry name" value="Pkinase"/>
    <property type="match status" value="1"/>
</dbReference>
<dbReference type="GO" id="GO:0004674">
    <property type="term" value="F:protein serine/threonine kinase activity"/>
    <property type="evidence" value="ECO:0000318"/>
    <property type="project" value="GO_Central"/>
</dbReference>
<dbReference type="InterPro" id="IPR008271">
    <property type="entry name" value="Ser/Thr_kinase_AS"/>
</dbReference>
<keyword evidence="5" id="KW-0418">Kinase</keyword>
<keyword evidence="2" id="KW-0723">Serine/threonine-protein kinase</keyword>
<keyword evidence="4" id="KW-0547">Nucleotide-binding</keyword>
<dbReference type="PANTHER" id="PTHR24057">
    <property type="entry name" value="GLYCOGEN SYNTHASE KINASE-3 ALPHA"/>
    <property type="match status" value="1"/>
</dbReference>
<dbReference type="Gene3D" id="3.30.200.20">
    <property type="entry name" value="Phosphorylase Kinase, domain 1"/>
    <property type="match status" value="1"/>
</dbReference>
<dbReference type="InterPro" id="IPR011009">
    <property type="entry name" value="Kinase-like_dom_sf"/>
</dbReference>
<evidence type="ECO:0000256" key="6">
    <source>
        <dbReference type="ARBA" id="ARBA00022840"/>
    </source>
</evidence>
<dbReference type="GO" id="GO:0005634">
    <property type="term" value="C:nucleus"/>
    <property type="evidence" value="ECO:0000318"/>
    <property type="project" value="GO_Central"/>
</dbReference>
<dbReference type="SUPFAM" id="SSF56112">
    <property type="entry name" value="Protein kinase-like (PK-like)"/>
    <property type="match status" value="1"/>
</dbReference>
<evidence type="ECO:0000256" key="2">
    <source>
        <dbReference type="ARBA" id="ARBA00022527"/>
    </source>
</evidence>
<sequence>MAFRAKRIWADGEGENADIVLSNEKMHASGRFANVFAANLLKPMNKRVAVKRAWESKEAKESGNEYRNEADVLSQLHHPNITRLLYYYVQKMEKETCHWMILDFLPLDMVGLKAKGVHLDEVDARLYSYQLWRAVEHIHSKGYLHLDIKPANLIVDHDKGILQLADFGNAKKFVEGEKQNPYQVTRFYRAPELLFGATNFTYGVDWWAAACVTAEFMLGRTLIREKSADSQMRMIIHFLGYPSDIEVKKMKVSRPRVSRPSKPRGLKALLDDSSPCELLSFLQFSLQYSPDGRINPSSALKHDLFKPLLSSPPPLRWNQNRAILPTLQSDYGSESSKSSEDEDNKEKKTTDVKKE</sequence>
<evidence type="ECO:0000256" key="4">
    <source>
        <dbReference type="ARBA" id="ARBA00022741"/>
    </source>
</evidence>
<proteinExistence type="inferred from homology"/>
<organism evidence="8 9">
    <name type="scientific">Pristionchus pacificus</name>
    <name type="common">Parasitic nematode worm</name>
    <dbReference type="NCBI Taxonomy" id="54126"/>
    <lineage>
        <taxon>Eukaryota</taxon>
        <taxon>Metazoa</taxon>
        <taxon>Ecdysozoa</taxon>
        <taxon>Nematoda</taxon>
        <taxon>Chromadorea</taxon>
        <taxon>Rhabditida</taxon>
        <taxon>Rhabditina</taxon>
        <taxon>Diplogasteromorpha</taxon>
        <taxon>Diplogasteroidea</taxon>
        <taxon>Neodiplogasteridae</taxon>
        <taxon>Pristionchus</taxon>
    </lineage>
</organism>
<dbReference type="GO" id="GO:0005524">
    <property type="term" value="F:ATP binding"/>
    <property type="evidence" value="ECO:0007669"/>
    <property type="project" value="UniProtKB-KW"/>
</dbReference>
<dbReference type="GO" id="GO:0030154">
    <property type="term" value="P:cell differentiation"/>
    <property type="evidence" value="ECO:0000318"/>
    <property type="project" value="GO_Central"/>
</dbReference>
<feature type="region of interest" description="Disordered" evidence="7">
    <location>
        <begin position="316"/>
        <end position="355"/>
    </location>
</feature>
<dbReference type="GO" id="GO:0090090">
    <property type="term" value="P:negative regulation of canonical Wnt signaling pathway"/>
    <property type="evidence" value="ECO:0000318"/>
    <property type="project" value="GO_Central"/>
</dbReference>
<dbReference type="OrthoDB" id="5792074at2759"/>
<dbReference type="PANTHER" id="PTHR24057:SF18">
    <property type="entry name" value="SERINE_THREONINE-PROTEIN KINASE R03D7.5-RELATED"/>
    <property type="match status" value="1"/>
</dbReference>
<dbReference type="AlphaFoldDB" id="A0A2A6CRQ0"/>
<dbReference type="GO" id="GO:0005829">
    <property type="term" value="C:cytosol"/>
    <property type="evidence" value="ECO:0000318"/>
    <property type="project" value="GO_Central"/>
</dbReference>
<accession>A0A2A6CRQ0</accession>
<dbReference type="GO" id="GO:0005737">
    <property type="term" value="C:cytoplasm"/>
    <property type="evidence" value="ECO:0000318"/>
    <property type="project" value="GO_Central"/>
</dbReference>
<gene>
    <name evidence="8" type="primary">WBGene00108523</name>
</gene>
<keyword evidence="9" id="KW-1185">Reference proteome</keyword>
<dbReference type="InterPro" id="IPR050591">
    <property type="entry name" value="GSK-3"/>
</dbReference>
<dbReference type="Proteomes" id="UP000005239">
    <property type="component" value="Unassembled WGS sequence"/>
</dbReference>
<dbReference type="SMART" id="SM00220">
    <property type="entry name" value="S_TKc"/>
    <property type="match status" value="1"/>
</dbReference>